<keyword evidence="3" id="KW-1185">Reference proteome</keyword>
<dbReference type="AlphaFoldDB" id="A0A0S3T6T2"/>
<dbReference type="EMBL" id="AP015044">
    <property type="protein sequence ID" value="BAU00927.1"/>
    <property type="molecule type" value="Genomic_DNA"/>
</dbReference>
<gene>
    <name evidence="2" type="primary">Vigan.11G006700</name>
    <name evidence="2" type="ORF">VIGAN_11006700</name>
</gene>
<evidence type="ECO:0000313" key="2">
    <source>
        <dbReference type="EMBL" id="BAU00927.1"/>
    </source>
</evidence>
<dbReference type="Proteomes" id="UP000291084">
    <property type="component" value="Chromosome 11"/>
</dbReference>
<protein>
    <submittedName>
        <fullName evidence="2">Uncharacterized protein</fullName>
    </submittedName>
</protein>
<name>A0A0S3T6T2_PHAAN</name>
<organism evidence="2 3">
    <name type="scientific">Vigna angularis var. angularis</name>
    <dbReference type="NCBI Taxonomy" id="157739"/>
    <lineage>
        <taxon>Eukaryota</taxon>
        <taxon>Viridiplantae</taxon>
        <taxon>Streptophyta</taxon>
        <taxon>Embryophyta</taxon>
        <taxon>Tracheophyta</taxon>
        <taxon>Spermatophyta</taxon>
        <taxon>Magnoliopsida</taxon>
        <taxon>eudicotyledons</taxon>
        <taxon>Gunneridae</taxon>
        <taxon>Pentapetalae</taxon>
        <taxon>rosids</taxon>
        <taxon>fabids</taxon>
        <taxon>Fabales</taxon>
        <taxon>Fabaceae</taxon>
        <taxon>Papilionoideae</taxon>
        <taxon>50 kb inversion clade</taxon>
        <taxon>NPAAA clade</taxon>
        <taxon>indigoferoid/millettioid clade</taxon>
        <taxon>Phaseoleae</taxon>
        <taxon>Vigna</taxon>
    </lineage>
</organism>
<reference evidence="2 3" key="1">
    <citation type="journal article" date="2015" name="Sci. Rep.">
        <title>The power of single molecule real-time sequencing technology in the de novo assembly of a eukaryotic genome.</title>
        <authorList>
            <person name="Sakai H."/>
            <person name="Naito K."/>
            <person name="Ogiso-Tanaka E."/>
            <person name="Takahashi Y."/>
            <person name="Iseki K."/>
            <person name="Muto C."/>
            <person name="Satou K."/>
            <person name="Teruya K."/>
            <person name="Shiroma A."/>
            <person name="Shimoji M."/>
            <person name="Hirano T."/>
            <person name="Itoh T."/>
            <person name="Kaga A."/>
            <person name="Tomooka N."/>
        </authorList>
    </citation>
    <scope>NUCLEOTIDE SEQUENCE [LARGE SCALE GENOMIC DNA]</scope>
    <source>
        <strain evidence="3">cv. Shumari</strain>
    </source>
</reference>
<evidence type="ECO:0000256" key="1">
    <source>
        <dbReference type="SAM" id="MobiDB-lite"/>
    </source>
</evidence>
<feature type="region of interest" description="Disordered" evidence="1">
    <location>
        <begin position="1"/>
        <end position="28"/>
    </location>
</feature>
<sequence>MDSFSYSDCSPTFVKKRGSDNQAEAPEGSPIRAQCEVVSILYGENAFVYGGVVVEEPENLPSSSGSNYEWTSRDVSEFPSVFDRRAVLLNWANDSCILRNLSYGSCVKLVACGEKERVFYGKENSRDDFFYVYSYLFYDIYLRFPLNVFQMDVLKTLNVTPTQLHPNSWGIYRRSRLCAKSWPLTPRLPCFFIFLGPARLEKGVGFL</sequence>
<dbReference type="OrthoDB" id="1436751at2759"/>
<evidence type="ECO:0000313" key="3">
    <source>
        <dbReference type="Proteomes" id="UP000291084"/>
    </source>
</evidence>
<accession>A0A0S3T6T2</accession>
<proteinExistence type="predicted"/>
<feature type="compositionally biased region" description="Polar residues" evidence="1">
    <location>
        <begin position="1"/>
        <end position="10"/>
    </location>
</feature>